<evidence type="ECO:0000313" key="9">
    <source>
        <dbReference type="EMBL" id="MBH8564217.1"/>
    </source>
</evidence>
<evidence type="ECO:0000256" key="2">
    <source>
        <dbReference type="ARBA" id="ARBA00009477"/>
    </source>
</evidence>
<accession>A0A8J7HRI9</accession>
<comment type="similarity">
    <text evidence="2">Belongs to the membrane fusion protein (MFP) (TC 8.A.1) family.</text>
</comment>
<dbReference type="Pfam" id="PF25967">
    <property type="entry name" value="RND-MFP_C"/>
    <property type="match status" value="1"/>
</dbReference>
<dbReference type="Pfam" id="PF25881">
    <property type="entry name" value="HH_YBHG"/>
    <property type="match status" value="1"/>
</dbReference>
<organism evidence="9 10">
    <name type="scientific">Amazonocrinis nigriterrae CENA67</name>
    <dbReference type="NCBI Taxonomy" id="2794033"/>
    <lineage>
        <taxon>Bacteria</taxon>
        <taxon>Bacillati</taxon>
        <taxon>Cyanobacteriota</taxon>
        <taxon>Cyanophyceae</taxon>
        <taxon>Nostocales</taxon>
        <taxon>Nostocaceae</taxon>
        <taxon>Amazonocrinis</taxon>
        <taxon>Amazonocrinis nigriterrae</taxon>
    </lineage>
</organism>
<dbReference type="EMBL" id="JAECZC010000037">
    <property type="protein sequence ID" value="MBH8564217.1"/>
    <property type="molecule type" value="Genomic_DNA"/>
</dbReference>
<proteinExistence type="inferred from homology"/>
<dbReference type="Gene3D" id="2.40.30.170">
    <property type="match status" value="1"/>
</dbReference>
<feature type="coiled-coil region" evidence="4">
    <location>
        <begin position="108"/>
        <end position="225"/>
    </location>
</feature>
<dbReference type="Gene3D" id="2.40.50.100">
    <property type="match status" value="2"/>
</dbReference>
<dbReference type="InterPro" id="IPR058792">
    <property type="entry name" value="Beta-barrel_RND_2"/>
</dbReference>
<feature type="coiled-coil region" evidence="4">
    <location>
        <begin position="264"/>
        <end position="291"/>
    </location>
</feature>
<dbReference type="InterPro" id="IPR006143">
    <property type="entry name" value="RND_pump_MFP"/>
</dbReference>
<evidence type="ECO:0000259" key="8">
    <source>
        <dbReference type="Pfam" id="PF25967"/>
    </source>
</evidence>
<dbReference type="Gene3D" id="2.40.420.20">
    <property type="match status" value="1"/>
</dbReference>
<dbReference type="PANTHER" id="PTHR32347">
    <property type="entry name" value="EFFLUX SYSTEM COMPONENT YKNX-RELATED"/>
    <property type="match status" value="1"/>
</dbReference>
<keyword evidence="5" id="KW-1133">Transmembrane helix</keyword>
<dbReference type="GO" id="GO:0030313">
    <property type="term" value="C:cell envelope"/>
    <property type="evidence" value="ECO:0007669"/>
    <property type="project" value="UniProtKB-SubCell"/>
</dbReference>
<feature type="domain" description="YbhG-like alpha-helical hairpin" evidence="6">
    <location>
        <begin position="143"/>
        <end position="256"/>
    </location>
</feature>
<evidence type="ECO:0000256" key="4">
    <source>
        <dbReference type="SAM" id="Coils"/>
    </source>
</evidence>
<evidence type="ECO:0000256" key="3">
    <source>
        <dbReference type="ARBA" id="ARBA00023054"/>
    </source>
</evidence>
<protein>
    <submittedName>
        <fullName evidence="9">Efflux RND transporter periplasmic adaptor subunit</fullName>
    </submittedName>
</protein>
<sequence>MFSQIEIPIIGKVKHPLNWLLGLMAASTLIVGTTIAYNLVNRGKGEDISQLTIPVEAKNVTLRITASGKVVPVQTVNISPKNPGVLGQLYVEQGDRVQQGQIIARMDVGDIEAQIRQYRANLAQSQAQLDEARAGNRPQEIDQAKARLAQAQAQLSQARAGNRSQEIEQAQAQVQSAQAQVNLTQARVTRYRELTRQGATSQDQLDQYISEDQRAKASLAEAQKRLSLLESGTRSEEIAAKEAAVTEARAALVLLENGSRPEEIAQRQAAVKAAQAQLAAAEVKLQDTVIRAPFSGIVTQKYANIGAFVTPTTSASSNASATSSSIVAVARGLEVLAQVPEADIGRIQQGQQVEIVADAYPDQVFKGHVRLIAPEAVLEQGVTSFQVRVALDTGIDKLRSGLNVDLTFIGDRVNDALVLPTVTIVTENGKTGVLVPDKNNKPQFHEITVGAQIQDQTQILEGIKQGDRVFVNPPKEYKIEKQKQQ</sequence>
<dbReference type="InterPro" id="IPR058627">
    <property type="entry name" value="MdtA-like_C"/>
</dbReference>
<dbReference type="GO" id="GO:0022857">
    <property type="term" value="F:transmembrane transporter activity"/>
    <property type="evidence" value="ECO:0007669"/>
    <property type="project" value="InterPro"/>
</dbReference>
<dbReference type="AlphaFoldDB" id="A0A8J7HRI9"/>
<comment type="subcellular location">
    <subcellularLocation>
        <location evidence="1">Cell envelope</location>
    </subcellularLocation>
</comment>
<keyword evidence="5" id="KW-0812">Transmembrane</keyword>
<feature type="transmembrane region" description="Helical" evidence="5">
    <location>
        <begin position="20"/>
        <end position="40"/>
    </location>
</feature>
<feature type="domain" description="Multidrug resistance protein MdtA-like C-terminal permuted SH3" evidence="8">
    <location>
        <begin position="415"/>
        <end position="471"/>
    </location>
</feature>
<name>A0A8J7HRI9_9NOST</name>
<dbReference type="PRINTS" id="PR01490">
    <property type="entry name" value="RTXTOXIND"/>
</dbReference>
<dbReference type="InterPro" id="IPR059052">
    <property type="entry name" value="HH_YbhG-like"/>
</dbReference>
<evidence type="ECO:0000259" key="7">
    <source>
        <dbReference type="Pfam" id="PF25954"/>
    </source>
</evidence>
<keyword evidence="5" id="KW-0472">Membrane</keyword>
<keyword evidence="3 4" id="KW-0175">Coiled coil</keyword>
<dbReference type="NCBIfam" id="TIGR01730">
    <property type="entry name" value="RND_mfp"/>
    <property type="match status" value="1"/>
</dbReference>
<dbReference type="GO" id="GO:0016020">
    <property type="term" value="C:membrane"/>
    <property type="evidence" value="ECO:0007669"/>
    <property type="project" value="InterPro"/>
</dbReference>
<comment type="caution">
    <text evidence="9">The sequence shown here is derived from an EMBL/GenBank/DDBJ whole genome shotgun (WGS) entry which is preliminary data.</text>
</comment>
<gene>
    <name evidence="9" type="ORF">I8748_18835</name>
</gene>
<dbReference type="Pfam" id="PF25954">
    <property type="entry name" value="Beta-barrel_RND_2"/>
    <property type="match status" value="1"/>
</dbReference>
<evidence type="ECO:0000259" key="6">
    <source>
        <dbReference type="Pfam" id="PF25881"/>
    </source>
</evidence>
<dbReference type="Gene3D" id="1.10.287.470">
    <property type="entry name" value="Helix hairpin bin"/>
    <property type="match status" value="2"/>
</dbReference>
<dbReference type="SUPFAM" id="SSF111369">
    <property type="entry name" value="HlyD-like secretion proteins"/>
    <property type="match status" value="3"/>
</dbReference>
<evidence type="ECO:0000313" key="10">
    <source>
        <dbReference type="Proteomes" id="UP000632766"/>
    </source>
</evidence>
<dbReference type="RefSeq" id="WP_198126066.1">
    <property type="nucleotide sequence ID" value="NZ_JAECZC010000037.1"/>
</dbReference>
<reference evidence="9 10" key="1">
    <citation type="journal article" date="2021" name="Int. J. Syst. Evol. Microbiol.">
        <title>Amazonocrinis nigriterrae gen. nov., sp. nov., Atlanticothrix silvestris gen. nov., sp. nov. and Dendronalium phyllosphericum gen. nov., sp. nov., nostocacean cyanobacteria from Brazilian environments.</title>
        <authorList>
            <person name="Alvarenga D.O."/>
            <person name="Andreote A.P.D."/>
            <person name="Branco L.H.Z."/>
            <person name="Delbaje E."/>
            <person name="Cruz R.B."/>
            <person name="Varani A.M."/>
            <person name="Fiore M.F."/>
        </authorList>
    </citation>
    <scope>NUCLEOTIDE SEQUENCE [LARGE SCALE GENOMIC DNA]</scope>
    <source>
        <strain evidence="9 10">CENA67</strain>
    </source>
</reference>
<evidence type="ECO:0000256" key="5">
    <source>
        <dbReference type="SAM" id="Phobius"/>
    </source>
</evidence>
<feature type="domain" description="CusB-like beta-barrel" evidence="7">
    <location>
        <begin position="336"/>
        <end position="409"/>
    </location>
</feature>
<dbReference type="InterPro" id="IPR050465">
    <property type="entry name" value="UPF0194_transport"/>
</dbReference>
<keyword evidence="10" id="KW-1185">Reference proteome</keyword>
<evidence type="ECO:0000256" key="1">
    <source>
        <dbReference type="ARBA" id="ARBA00004196"/>
    </source>
</evidence>
<dbReference type="Proteomes" id="UP000632766">
    <property type="component" value="Unassembled WGS sequence"/>
</dbReference>
<dbReference type="PANTHER" id="PTHR32347:SF14">
    <property type="entry name" value="EFFLUX SYSTEM COMPONENT YKNX-RELATED"/>
    <property type="match status" value="1"/>
</dbReference>